<feature type="domain" description="Reverse transcriptase/retrotransposon-derived protein RNase H-like" evidence="2">
    <location>
        <begin position="75"/>
        <end position="124"/>
    </location>
</feature>
<dbReference type="Gene3D" id="3.30.70.270">
    <property type="match status" value="1"/>
</dbReference>
<dbReference type="Proteomes" id="UP000694853">
    <property type="component" value="Unplaced"/>
</dbReference>
<feature type="region of interest" description="Disordered" evidence="1">
    <location>
        <begin position="192"/>
        <end position="219"/>
    </location>
</feature>
<name>A0A8B8M774_ABRPR</name>
<dbReference type="InterPro" id="IPR051320">
    <property type="entry name" value="Viral_Replic_Matur_Polypro"/>
</dbReference>
<organism evidence="3 4">
    <name type="scientific">Abrus precatorius</name>
    <name type="common">Indian licorice</name>
    <name type="synonym">Glycine abrus</name>
    <dbReference type="NCBI Taxonomy" id="3816"/>
    <lineage>
        <taxon>Eukaryota</taxon>
        <taxon>Viridiplantae</taxon>
        <taxon>Streptophyta</taxon>
        <taxon>Embryophyta</taxon>
        <taxon>Tracheophyta</taxon>
        <taxon>Spermatophyta</taxon>
        <taxon>Magnoliopsida</taxon>
        <taxon>eudicotyledons</taxon>
        <taxon>Gunneridae</taxon>
        <taxon>Pentapetalae</taxon>
        <taxon>rosids</taxon>
        <taxon>fabids</taxon>
        <taxon>Fabales</taxon>
        <taxon>Fabaceae</taxon>
        <taxon>Papilionoideae</taxon>
        <taxon>50 kb inversion clade</taxon>
        <taxon>NPAAA clade</taxon>
        <taxon>indigoferoid/millettioid clade</taxon>
        <taxon>Abreae</taxon>
        <taxon>Abrus</taxon>
    </lineage>
</organism>
<dbReference type="InterPro" id="IPR043502">
    <property type="entry name" value="DNA/RNA_pol_sf"/>
</dbReference>
<gene>
    <name evidence="4" type="primary">LOC113871469</name>
</gene>
<dbReference type="AlphaFoldDB" id="A0A8B8M774"/>
<evidence type="ECO:0000313" key="4">
    <source>
        <dbReference type="RefSeq" id="XP_027364370.1"/>
    </source>
</evidence>
<dbReference type="SUPFAM" id="SSF56672">
    <property type="entry name" value="DNA/RNA polymerases"/>
    <property type="match status" value="1"/>
</dbReference>
<evidence type="ECO:0000256" key="1">
    <source>
        <dbReference type="SAM" id="MobiDB-lite"/>
    </source>
</evidence>
<reference evidence="3" key="1">
    <citation type="journal article" date="2019" name="Toxins">
        <title>Detection of Abrin-Like and Prepropulchellin-Like Toxin Genes and Transcripts Using Whole Genome Sequencing and Full-Length Transcript Sequencing of Abrus precatorius.</title>
        <authorList>
            <person name="Hovde B.T."/>
            <person name="Daligault H.E."/>
            <person name="Hanschen E.R."/>
            <person name="Kunde Y.A."/>
            <person name="Johnson M.B."/>
            <person name="Starkenburg S.R."/>
            <person name="Johnson S.L."/>
        </authorList>
    </citation>
    <scope>NUCLEOTIDE SEQUENCE [LARGE SCALE GENOMIC DNA]</scope>
</reference>
<dbReference type="GeneID" id="113871469"/>
<dbReference type="KEGG" id="aprc:113871469"/>
<protein>
    <submittedName>
        <fullName evidence="4">Uncharacterized protein LOC113871469</fullName>
    </submittedName>
</protein>
<dbReference type="RefSeq" id="XP_027364370.1">
    <property type="nucleotide sequence ID" value="XM_027508569.1"/>
</dbReference>
<proteinExistence type="predicted"/>
<dbReference type="InterPro" id="IPR041577">
    <property type="entry name" value="RT_RNaseH_2"/>
</dbReference>
<dbReference type="PANTHER" id="PTHR33064:SF39">
    <property type="match status" value="1"/>
</dbReference>
<dbReference type="InterPro" id="IPR043128">
    <property type="entry name" value="Rev_trsase/Diguanyl_cyclase"/>
</dbReference>
<sequence length="258" mass="30169">MVEQGVFLGHIISEKGIEVDPTKLDVIVQLPCLSYVREVCVFLSHTGFYRRFTKDFSKIAIPFSKLLQKEAEFNFDEKCKEAFGILKKALTTTPIIQPPGWTMPFEFMCDASNFAVETILAQWVVGEQRRLQLQELEELHLEAYKNLRIYQEKTKRYHDKMISRKEICAGQKLLLFNSRLKFMPRKLRSSKMVNTPRNTPRTKKIRTVGASSSQPPPTHDPKFISIAHENYYRANLRRQIVQDQNFEIQQGTYTQFQE</sequence>
<keyword evidence="3" id="KW-1185">Reference proteome</keyword>
<accession>A0A8B8M774</accession>
<evidence type="ECO:0000259" key="2">
    <source>
        <dbReference type="Pfam" id="PF17919"/>
    </source>
</evidence>
<reference evidence="4" key="2">
    <citation type="submission" date="2025-08" db="UniProtKB">
        <authorList>
            <consortium name="RefSeq"/>
        </authorList>
    </citation>
    <scope>IDENTIFICATION</scope>
    <source>
        <tissue evidence="4">Young leaves</tissue>
    </source>
</reference>
<dbReference type="Pfam" id="PF17919">
    <property type="entry name" value="RT_RNaseH_2"/>
    <property type="match status" value="1"/>
</dbReference>
<dbReference type="PANTHER" id="PTHR33064">
    <property type="entry name" value="POL PROTEIN"/>
    <property type="match status" value="1"/>
</dbReference>
<evidence type="ECO:0000313" key="3">
    <source>
        <dbReference type="Proteomes" id="UP000694853"/>
    </source>
</evidence>
<dbReference type="OrthoDB" id="2020560at2759"/>